<dbReference type="CDD" id="cd02439">
    <property type="entry name" value="DMB-PRT_CobT"/>
    <property type="match status" value="1"/>
</dbReference>
<dbReference type="InterPro" id="IPR036087">
    <property type="entry name" value="Nict_dMeBzImd_PRibTrfase_sf"/>
</dbReference>
<keyword evidence="11" id="KW-1185">Reference proteome</keyword>
<dbReference type="InterPro" id="IPR003200">
    <property type="entry name" value="Nict_dMeBzImd_PRibTrfase"/>
</dbReference>
<dbReference type="FunFam" id="3.40.50.10210:FF:000001">
    <property type="entry name" value="Nicotinate-nucleotide--dimethylbenzimidazole phosphoribosyltransferase"/>
    <property type="match status" value="1"/>
</dbReference>
<dbReference type="PANTHER" id="PTHR43463:SF1">
    <property type="entry name" value="NICOTINATE-NUCLEOTIDE--DIMETHYLBENZIMIDAZOLE PHOSPHORIBOSYLTRANSFERASE"/>
    <property type="match status" value="1"/>
</dbReference>
<dbReference type="STRING" id="1073996.SAMN05444271_10280"/>
<evidence type="ECO:0000256" key="3">
    <source>
        <dbReference type="ARBA" id="ARBA00011991"/>
    </source>
</evidence>
<comment type="similarity">
    <text evidence="2">Belongs to the CobT family.</text>
</comment>
<gene>
    <name evidence="10" type="ORF">SAMN05444271_10280</name>
</gene>
<dbReference type="RefSeq" id="WP_089670850.1">
    <property type="nucleotide sequence ID" value="NZ_CP024845.1"/>
</dbReference>
<dbReference type="KEGG" id="hae:halTADL_3045"/>
<evidence type="ECO:0000256" key="9">
    <source>
        <dbReference type="ARBA" id="ARBA00047340"/>
    </source>
</evidence>
<dbReference type="EMBL" id="FNYR01000002">
    <property type="protein sequence ID" value="SEI53381.1"/>
    <property type="molecule type" value="Genomic_DNA"/>
</dbReference>
<dbReference type="InterPro" id="IPR023195">
    <property type="entry name" value="Nict_dMeBzImd_PRibTrfase_N"/>
</dbReference>
<dbReference type="AlphaFoldDB" id="A0A1H6RC40"/>
<dbReference type="Gene3D" id="1.10.1610.10">
    <property type="match status" value="1"/>
</dbReference>
<comment type="pathway">
    <text evidence="1">Nucleoside biosynthesis; alpha-ribazole biosynthesis; alpha-ribazole from 5,6-dimethylbenzimidazole: step 1/2.</text>
</comment>
<sequence length="353" mass="35541">MSGTPGHTTTAILDVTIPPLDSEAREAAVDRQANLTKPPGSLGRLETMAADIAAMQSTTEPTVDPAAVVTMAADHGVTAEGVSAYPQSITAAMVANFCEGGAAVSALCGAADIRNVIVDMGVAGEVPPAVVDHHITDGTANMAAGPAMSREQALAAIAAGRSVVSEQAAEANLIGLGEMGIGNTTSSAAITALLTDNEVAAVTGHGTGIDEETRAQKVDVIEQAIETTTPDPTDPVDVVRSVGGFEIAGLVGVTLETASRRTPVVVDGFIAGAAALVAAAIEPRVVDYLLPSHASVEPGHEAQLDALGLESCFDYGMRLGEGTGAAVAVSVYRAACTAHTEMSTFAEAGLDTE</sequence>
<accession>A0A2H4Q5Y4</accession>
<keyword evidence="6 10" id="KW-0328">Glycosyltransferase</keyword>
<dbReference type="OrthoDB" id="340040at2157"/>
<dbReference type="Pfam" id="PF02277">
    <property type="entry name" value="DBI_PRT"/>
    <property type="match status" value="1"/>
</dbReference>
<evidence type="ECO:0000256" key="1">
    <source>
        <dbReference type="ARBA" id="ARBA00005049"/>
    </source>
</evidence>
<dbReference type="GO" id="GO:0008939">
    <property type="term" value="F:nicotinate-nucleotide-dimethylbenzimidazole phosphoribosyltransferase activity"/>
    <property type="evidence" value="ECO:0007669"/>
    <property type="project" value="UniProtKB-EC"/>
</dbReference>
<evidence type="ECO:0000256" key="5">
    <source>
        <dbReference type="ARBA" id="ARBA00022573"/>
    </source>
</evidence>
<organism evidence="10 11">
    <name type="scientific">Halohasta litchfieldiae</name>
    <dbReference type="NCBI Taxonomy" id="1073996"/>
    <lineage>
        <taxon>Archaea</taxon>
        <taxon>Methanobacteriati</taxon>
        <taxon>Methanobacteriota</taxon>
        <taxon>Stenosarchaea group</taxon>
        <taxon>Halobacteria</taxon>
        <taxon>Halobacteriales</taxon>
        <taxon>Haloferacaceae</taxon>
        <taxon>Halohasta</taxon>
    </lineage>
</organism>
<dbReference type="NCBIfam" id="TIGR03160">
    <property type="entry name" value="cobT_DBIPRT"/>
    <property type="match status" value="1"/>
</dbReference>
<accession>A0A1H6RC40</accession>
<evidence type="ECO:0000256" key="2">
    <source>
        <dbReference type="ARBA" id="ARBA00007110"/>
    </source>
</evidence>
<proteinExistence type="inferred from homology"/>
<dbReference type="SUPFAM" id="SSF52733">
    <property type="entry name" value="Nicotinate mononucleotide:5,6-dimethylbenzimidazole phosphoribosyltransferase (CobT)"/>
    <property type="match status" value="1"/>
</dbReference>
<evidence type="ECO:0000256" key="4">
    <source>
        <dbReference type="ARBA" id="ARBA00015486"/>
    </source>
</evidence>
<keyword evidence="7 10" id="KW-0808">Transferase</keyword>
<protein>
    <recommendedName>
        <fullName evidence="4">Nicotinate-nucleotide--dimethylbenzimidazole phosphoribosyltransferase</fullName>
        <ecNumber evidence="3">2.4.2.21</ecNumber>
    </recommendedName>
    <alternativeName>
        <fullName evidence="8">N(1)-alpha-phosphoribosyltransferase</fullName>
    </alternativeName>
</protein>
<dbReference type="HAMAP" id="MF_00230">
    <property type="entry name" value="CobT"/>
    <property type="match status" value="1"/>
</dbReference>
<dbReference type="InterPro" id="IPR017846">
    <property type="entry name" value="Nict_dMeBzImd_PRibTrfase_bact"/>
</dbReference>
<dbReference type="GO" id="GO:0009236">
    <property type="term" value="P:cobalamin biosynthetic process"/>
    <property type="evidence" value="ECO:0007669"/>
    <property type="project" value="UniProtKB-KW"/>
</dbReference>
<evidence type="ECO:0000256" key="7">
    <source>
        <dbReference type="ARBA" id="ARBA00022679"/>
    </source>
</evidence>
<comment type="catalytic activity">
    <reaction evidence="9">
        <text>5,6-dimethylbenzimidazole + nicotinate beta-D-ribonucleotide = alpha-ribazole 5'-phosphate + nicotinate + H(+)</text>
        <dbReference type="Rhea" id="RHEA:11196"/>
        <dbReference type="ChEBI" id="CHEBI:15378"/>
        <dbReference type="ChEBI" id="CHEBI:15890"/>
        <dbReference type="ChEBI" id="CHEBI:32544"/>
        <dbReference type="ChEBI" id="CHEBI:57502"/>
        <dbReference type="ChEBI" id="CHEBI:57918"/>
        <dbReference type="EC" id="2.4.2.21"/>
    </reaction>
</comment>
<name>A0A1H6RC40_9EURY</name>
<evidence type="ECO:0000313" key="10">
    <source>
        <dbReference type="EMBL" id="SEI53381.1"/>
    </source>
</evidence>
<dbReference type="Proteomes" id="UP000198888">
    <property type="component" value="Unassembled WGS sequence"/>
</dbReference>
<dbReference type="UniPathway" id="UPA00061">
    <property type="reaction ID" value="UER00516"/>
</dbReference>
<dbReference type="PANTHER" id="PTHR43463">
    <property type="entry name" value="NICOTINATE-NUCLEOTIDE--DIMETHYLBENZIMIDAZOLE PHOSPHORIBOSYLTRANSFERASE"/>
    <property type="match status" value="1"/>
</dbReference>
<reference evidence="10 11" key="1">
    <citation type="submission" date="2016-10" db="EMBL/GenBank/DDBJ databases">
        <authorList>
            <person name="de Groot N.N."/>
        </authorList>
    </citation>
    <scope>NUCLEOTIDE SEQUENCE [LARGE SCALE GENOMIC DNA]</scope>
    <source>
        <strain evidence="10 11">DSM 22187</strain>
    </source>
</reference>
<evidence type="ECO:0000256" key="6">
    <source>
        <dbReference type="ARBA" id="ARBA00022676"/>
    </source>
</evidence>
<dbReference type="EC" id="2.4.2.21" evidence="3"/>
<dbReference type="NCBIfam" id="NF000996">
    <property type="entry name" value="PRK00105.1"/>
    <property type="match status" value="1"/>
</dbReference>
<dbReference type="Gene3D" id="3.40.50.10210">
    <property type="match status" value="1"/>
</dbReference>
<keyword evidence="5" id="KW-0169">Cobalamin biosynthesis</keyword>
<dbReference type="GeneID" id="35003813"/>
<evidence type="ECO:0000313" key="11">
    <source>
        <dbReference type="Proteomes" id="UP000198888"/>
    </source>
</evidence>
<evidence type="ECO:0000256" key="8">
    <source>
        <dbReference type="ARBA" id="ARBA00030686"/>
    </source>
</evidence>